<keyword evidence="10" id="KW-0175">Coiled coil</keyword>
<comment type="similarity">
    <text evidence="3">Belongs to the FKBP-type PPIase family. Tig subfamily.</text>
</comment>
<dbReference type="Pfam" id="PF05697">
    <property type="entry name" value="Trigger_N"/>
    <property type="match status" value="1"/>
</dbReference>
<dbReference type="InterPro" id="IPR008881">
    <property type="entry name" value="Trigger_fac_ribosome-bd_bac"/>
</dbReference>
<evidence type="ECO:0000313" key="13">
    <source>
        <dbReference type="EMBL" id="HGW91773.1"/>
    </source>
</evidence>
<dbReference type="EC" id="5.2.1.8" evidence="4"/>
<comment type="caution">
    <text evidence="13">The sequence shown here is derived from an EMBL/GenBank/DDBJ whole genome shotgun (WGS) entry which is preliminary data.</text>
</comment>
<organism evidence="13">
    <name type="scientific">candidate division WOR-3 bacterium</name>
    <dbReference type="NCBI Taxonomy" id="2052148"/>
    <lineage>
        <taxon>Bacteria</taxon>
        <taxon>Bacteria division WOR-3</taxon>
    </lineage>
</organism>
<evidence type="ECO:0000256" key="10">
    <source>
        <dbReference type="SAM" id="Coils"/>
    </source>
</evidence>
<dbReference type="NCBIfam" id="TIGR00115">
    <property type="entry name" value="tig"/>
    <property type="match status" value="1"/>
</dbReference>
<evidence type="ECO:0000256" key="8">
    <source>
        <dbReference type="ARBA" id="ARBA00023235"/>
    </source>
</evidence>
<evidence type="ECO:0000259" key="11">
    <source>
        <dbReference type="Pfam" id="PF05697"/>
    </source>
</evidence>
<evidence type="ECO:0000256" key="6">
    <source>
        <dbReference type="ARBA" id="ARBA00023110"/>
    </source>
</evidence>
<evidence type="ECO:0000259" key="12">
    <source>
        <dbReference type="Pfam" id="PF05698"/>
    </source>
</evidence>
<evidence type="ECO:0000256" key="3">
    <source>
        <dbReference type="ARBA" id="ARBA00005464"/>
    </source>
</evidence>
<evidence type="ECO:0000256" key="5">
    <source>
        <dbReference type="ARBA" id="ARBA00016902"/>
    </source>
</evidence>
<feature type="domain" description="Trigger factor C-terminal" evidence="12">
    <location>
        <begin position="236"/>
        <end position="284"/>
    </location>
</feature>
<dbReference type="GO" id="GO:0005737">
    <property type="term" value="C:cytoplasm"/>
    <property type="evidence" value="ECO:0007669"/>
    <property type="project" value="UniProtKB-SubCell"/>
</dbReference>
<dbReference type="GO" id="GO:0006457">
    <property type="term" value="P:protein folding"/>
    <property type="evidence" value="ECO:0007669"/>
    <property type="project" value="InterPro"/>
</dbReference>
<dbReference type="Gene3D" id="3.10.50.40">
    <property type="match status" value="1"/>
</dbReference>
<keyword evidence="7" id="KW-0143">Chaperone</keyword>
<dbReference type="InterPro" id="IPR037041">
    <property type="entry name" value="Trigger_fac_C_sf"/>
</dbReference>
<dbReference type="Pfam" id="PF05698">
    <property type="entry name" value="Trigger_C"/>
    <property type="match status" value="2"/>
</dbReference>
<dbReference type="InterPro" id="IPR005215">
    <property type="entry name" value="Trig_fac"/>
</dbReference>
<gene>
    <name evidence="13" type="primary">tig</name>
    <name evidence="13" type="ORF">ENV67_04440</name>
</gene>
<dbReference type="EMBL" id="DTHG01000055">
    <property type="protein sequence ID" value="HGW91773.1"/>
    <property type="molecule type" value="Genomic_DNA"/>
</dbReference>
<sequence length="368" mass="43429">MVEFEIELKNEEISTKMDEIIEKNRKDFFIPGFRVGRAPNYLIRTRFKKELESETYQELASTKLEEVINQYKPFIYYGPALKDISKEEGGVKIKIEMEVPPKIEIDYTKLSKDVPTEEVKDEEIEKEIEKLREINATLKPVKRKIRKNDVVLMDIEFGEDKLTNYTLEVKDDELSNLITGMKNGEEKEFETEFSKEFFIDELKGKKGKIKVIIKDVKEKVIPDLNDEFAKTLGFNTIEEIRNNLKEELQRERKENLEEKIKEKVLDNLIETINVDVPEILVKRFESELKDKNKALKEAKKMILLDAIALKEKFEITDEDIDKKLSELSEGRIDEEKIVQYGDEFKDELKRIMLRDKAIEFLLKEVMKK</sequence>
<evidence type="ECO:0000256" key="4">
    <source>
        <dbReference type="ARBA" id="ARBA00013194"/>
    </source>
</evidence>
<comment type="subcellular location">
    <subcellularLocation>
        <location evidence="2">Cytoplasm</location>
    </subcellularLocation>
</comment>
<dbReference type="InterPro" id="IPR036611">
    <property type="entry name" value="Trigger_fac_ribosome-bd_sf"/>
</dbReference>
<dbReference type="InterPro" id="IPR027304">
    <property type="entry name" value="Trigger_fact/SurA_dom_sf"/>
</dbReference>
<feature type="domain" description="Trigger factor C-terminal" evidence="12">
    <location>
        <begin position="291"/>
        <end position="362"/>
    </location>
</feature>
<dbReference type="GO" id="GO:0015031">
    <property type="term" value="P:protein transport"/>
    <property type="evidence" value="ECO:0007669"/>
    <property type="project" value="InterPro"/>
</dbReference>
<feature type="coiled-coil region" evidence="10">
    <location>
        <begin position="234"/>
        <end position="301"/>
    </location>
</feature>
<dbReference type="SUPFAM" id="SSF102735">
    <property type="entry name" value="Trigger factor ribosome-binding domain"/>
    <property type="match status" value="1"/>
</dbReference>
<feature type="domain" description="Trigger factor ribosome-binding bacterial" evidence="11">
    <location>
        <begin position="2"/>
        <end position="131"/>
    </location>
</feature>
<dbReference type="SUPFAM" id="SSF109998">
    <property type="entry name" value="Triger factor/SurA peptide-binding domain-like"/>
    <property type="match status" value="1"/>
</dbReference>
<comment type="catalytic activity">
    <reaction evidence="1">
        <text>[protein]-peptidylproline (omega=180) = [protein]-peptidylproline (omega=0)</text>
        <dbReference type="Rhea" id="RHEA:16237"/>
        <dbReference type="Rhea" id="RHEA-COMP:10747"/>
        <dbReference type="Rhea" id="RHEA-COMP:10748"/>
        <dbReference type="ChEBI" id="CHEBI:83833"/>
        <dbReference type="ChEBI" id="CHEBI:83834"/>
        <dbReference type="EC" id="5.2.1.8"/>
    </reaction>
</comment>
<evidence type="ECO:0000256" key="2">
    <source>
        <dbReference type="ARBA" id="ARBA00004496"/>
    </source>
</evidence>
<dbReference type="Gene3D" id="3.30.70.1050">
    <property type="entry name" value="Trigger factor ribosome-binding domain"/>
    <property type="match status" value="1"/>
</dbReference>
<dbReference type="GO" id="GO:0003755">
    <property type="term" value="F:peptidyl-prolyl cis-trans isomerase activity"/>
    <property type="evidence" value="ECO:0007669"/>
    <property type="project" value="UniProtKB-KW"/>
</dbReference>
<keyword evidence="6" id="KW-0697">Rotamase</keyword>
<evidence type="ECO:0000256" key="9">
    <source>
        <dbReference type="ARBA" id="ARBA00029986"/>
    </source>
</evidence>
<evidence type="ECO:0000256" key="1">
    <source>
        <dbReference type="ARBA" id="ARBA00000971"/>
    </source>
</evidence>
<keyword evidence="8 13" id="KW-0413">Isomerase</keyword>
<protein>
    <recommendedName>
        <fullName evidence="5">Trigger factor</fullName>
        <ecNumber evidence="4">5.2.1.8</ecNumber>
    </recommendedName>
    <alternativeName>
        <fullName evidence="9">PPIase</fullName>
    </alternativeName>
</protein>
<accession>A0A7C4U745</accession>
<evidence type="ECO:0000256" key="7">
    <source>
        <dbReference type="ARBA" id="ARBA00023186"/>
    </source>
</evidence>
<reference evidence="13" key="1">
    <citation type="journal article" date="2020" name="mSystems">
        <title>Genome- and Community-Level Interaction Insights into Carbon Utilization and Element Cycling Functions of Hydrothermarchaeota in Hydrothermal Sediment.</title>
        <authorList>
            <person name="Zhou Z."/>
            <person name="Liu Y."/>
            <person name="Xu W."/>
            <person name="Pan J."/>
            <person name="Luo Z.H."/>
            <person name="Li M."/>
        </authorList>
    </citation>
    <scope>NUCLEOTIDE SEQUENCE [LARGE SCALE GENOMIC DNA]</scope>
    <source>
        <strain evidence="13">SpSt-780</strain>
    </source>
</reference>
<proteinExistence type="inferred from homology"/>
<name>A0A7C4U745_UNCW3</name>
<dbReference type="InterPro" id="IPR046357">
    <property type="entry name" value="PPIase_dom_sf"/>
</dbReference>
<dbReference type="SUPFAM" id="SSF54534">
    <property type="entry name" value="FKBP-like"/>
    <property type="match status" value="1"/>
</dbReference>
<dbReference type="Gene3D" id="1.10.3120.10">
    <property type="entry name" value="Trigger factor, C-terminal domain"/>
    <property type="match status" value="1"/>
</dbReference>
<dbReference type="InterPro" id="IPR008880">
    <property type="entry name" value="Trigger_fac_C"/>
</dbReference>
<dbReference type="AlphaFoldDB" id="A0A7C4U745"/>